<dbReference type="STRING" id="1051891.A0A0C3QH95"/>
<feature type="transmembrane region" description="Helical" evidence="8">
    <location>
        <begin position="132"/>
        <end position="150"/>
    </location>
</feature>
<dbReference type="Pfam" id="PF01127">
    <property type="entry name" value="Sdh_cyt"/>
    <property type="match status" value="1"/>
</dbReference>
<sequence>MQSSKVVGLGLRLGTRARPSGLIFGSVQSPFLAKGSIRTVLLKPTPASAATKVLNSQRLKRPSSPHFTIYKPQMTWIPHITNRIFGGALSGLLYVFSIAYLAGPSVGLPFDGASIVELVHSLPEWAKLSGKTLLAAPFAFHFWMGVRHLAWDVIKLTSVKQVTRTGYVAIAAAAVSTAYLVSM</sequence>
<evidence type="ECO:0000313" key="10">
    <source>
        <dbReference type="Proteomes" id="UP000054248"/>
    </source>
</evidence>
<evidence type="ECO:0000256" key="7">
    <source>
        <dbReference type="ARBA" id="ARBA00023136"/>
    </source>
</evidence>
<dbReference type="HOGENOM" id="CLU_094691_0_0_1"/>
<dbReference type="InterPro" id="IPR000701">
    <property type="entry name" value="SuccDH_FuR_B_TM-su"/>
</dbReference>
<organism evidence="9 10">
    <name type="scientific">Tulasnella calospora MUT 4182</name>
    <dbReference type="NCBI Taxonomy" id="1051891"/>
    <lineage>
        <taxon>Eukaryota</taxon>
        <taxon>Fungi</taxon>
        <taxon>Dikarya</taxon>
        <taxon>Basidiomycota</taxon>
        <taxon>Agaricomycotina</taxon>
        <taxon>Agaricomycetes</taxon>
        <taxon>Cantharellales</taxon>
        <taxon>Tulasnellaceae</taxon>
        <taxon>Tulasnella</taxon>
    </lineage>
</organism>
<reference evidence="10" key="2">
    <citation type="submission" date="2015-01" db="EMBL/GenBank/DDBJ databases">
        <title>Evolutionary Origins and Diversification of the Mycorrhizal Mutualists.</title>
        <authorList>
            <consortium name="DOE Joint Genome Institute"/>
            <consortium name="Mycorrhizal Genomics Consortium"/>
            <person name="Kohler A."/>
            <person name="Kuo A."/>
            <person name="Nagy L.G."/>
            <person name="Floudas D."/>
            <person name="Copeland A."/>
            <person name="Barry K.W."/>
            <person name="Cichocki N."/>
            <person name="Veneault-Fourrey C."/>
            <person name="LaButti K."/>
            <person name="Lindquist E.A."/>
            <person name="Lipzen A."/>
            <person name="Lundell T."/>
            <person name="Morin E."/>
            <person name="Murat C."/>
            <person name="Riley R."/>
            <person name="Ohm R."/>
            <person name="Sun H."/>
            <person name="Tunlid A."/>
            <person name="Henrissat B."/>
            <person name="Grigoriev I.V."/>
            <person name="Hibbett D.S."/>
            <person name="Martin F."/>
        </authorList>
    </citation>
    <scope>NUCLEOTIDE SEQUENCE [LARGE SCALE GENOMIC DNA]</scope>
    <source>
        <strain evidence="10">MUT 4182</strain>
    </source>
</reference>
<dbReference type="Gene3D" id="1.20.1300.10">
    <property type="entry name" value="Fumarate reductase/succinate dehydrogenase, transmembrane subunit"/>
    <property type="match status" value="1"/>
</dbReference>
<evidence type="ECO:0000256" key="3">
    <source>
        <dbReference type="ARBA" id="ARBA00022692"/>
    </source>
</evidence>
<dbReference type="InterPro" id="IPR014314">
    <property type="entry name" value="Succ_DH_cytb556"/>
</dbReference>
<dbReference type="GO" id="GO:0005739">
    <property type="term" value="C:mitochondrion"/>
    <property type="evidence" value="ECO:0007669"/>
    <property type="project" value="GOC"/>
</dbReference>
<dbReference type="GO" id="GO:0016020">
    <property type="term" value="C:membrane"/>
    <property type="evidence" value="ECO:0007669"/>
    <property type="project" value="UniProtKB-SubCell"/>
</dbReference>
<evidence type="ECO:0000256" key="5">
    <source>
        <dbReference type="ARBA" id="ARBA00022989"/>
    </source>
</evidence>
<dbReference type="PANTHER" id="PTHR10978:SF5">
    <property type="entry name" value="SUCCINATE DEHYDROGENASE CYTOCHROME B560 SUBUNIT, MITOCHONDRIAL"/>
    <property type="match status" value="1"/>
</dbReference>
<keyword evidence="4" id="KW-0479">Metal-binding</keyword>
<keyword evidence="5 8" id="KW-1133">Transmembrane helix</keyword>
<dbReference type="CDD" id="cd03499">
    <property type="entry name" value="SQR_TypeC_SdhC"/>
    <property type="match status" value="1"/>
</dbReference>
<feature type="transmembrane region" description="Helical" evidence="8">
    <location>
        <begin position="84"/>
        <end position="102"/>
    </location>
</feature>
<keyword evidence="3 8" id="KW-0812">Transmembrane</keyword>
<accession>A0A0C3QH95</accession>
<evidence type="ECO:0000256" key="8">
    <source>
        <dbReference type="SAM" id="Phobius"/>
    </source>
</evidence>
<evidence type="ECO:0008006" key="11">
    <source>
        <dbReference type="Google" id="ProtNLM"/>
    </source>
</evidence>
<comment type="subcellular location">
    <subcellularLocation>
        <location evidence="1">Membrane</location>
    </subcellularLocation>
</comment>
<dbReference type="GO" id="GO:0006121">
    <property type="term" value="P:mitochondrial electron transport, succinate to ubiquinone"/>
    <property type="evidence" value="ECO:0007669"/>
    <property type="project" value="TreeGrafter"/>
</dbReference>
<feature type="transmembrane region" description="Helical" evidence="8">
    <location>
        <begin position="162"/>
        <end position="181"/>
    </location>
</feature>
<proteinExistence type="predicted"/>
<dbReference type="OrthoDB" id="588261at2759"/>
<keyword evidence="2" id="KW-0349">Heme</keyword>
<dbReference type="GO" id="GO:0046872">
    <property type="term" value="F:metal ion binding"/>
    <property type="evidence" value="ECO:0007669"/>
    <property type="project" value="UniProtKB-KW"/>
</dbReference>
<evidence type="ECO:0000256" key="2">
    <source>
        <dbReference type="ARBA" id="ARBA00022617"/>
    </source>
</evidence>
<evidence type="ECO:0000256" key="4">
    <source>
        <dbReference type="ARBA" id="ARBA00022723"/>
    </source>
</evidence>
<dbReference type="SUPFAM" id="SSF81343">
    <property type="entry name" value="Fumarate reductase respiratory complex transmembrane subunits"/>
    <property type="match status" value="1"/>
</dbReference>
<dbReference type="GO" id="GO:0009055">
    <property type="term" value="F:electron transfer activity"/>
    <property type="evidence" value="ECO:0007669"/>
    <property type="project" value="InterPro"/>
</dbReference>
<dbReference type="EMBL" id="KN822965">
    <property type="protein sequence ID" value="KIO31190.1"/>
    <property type="molecule type" value="Genomic_DNA"/>
</dbReference>
<keyword evidence="10" id="KW-1185">Reference proteome</keyword>
<dbReference type="GO" id="GO:0006099">
    <property type="term" value="P:tricarboxylic acid cycle"/>
    <property type="evidence" value="ECO:0007669"/>
    <property type="project" value="InterPro"/>
</dbReference>
<dbReference type="Proteomes" id="UP000054248">
    <property type="component" value="Unassembled WGS sequence"/>
</dbReference>
<keyword evidence="7 8" id="KW-0472">Membrane</keyword>
<keyword evidence="6" id="KW-0408">Iron</keyword>
<reference evidence="9 10" key="1">
    <citation type="submission" date="2014-04" db="EMBL/GenBank/DDBJ databases">
        <authorList>
            <consortium name="DOE Joint Genome Institute"/>
            <person name="Kuo A."/>
            <person name="Girlanda M."/>
            <person name="Perotto S."/>
            <person name="Kohler A."/>
            <person name="Nagy L.G."/>
            <person name="Floudas D."/>
            <person name="Copeland A."/>
            <person name="Barry K.W."/>
            <person name="Cichocki N."/>
            <person name="Veneault-Fourrey C."/>
            <person name="LaButti K."/>
            <person name="Lindquist E.A."/>
            <person name="Lipzen A."/>
            <person name="Lundell T."/>
            <person name="Morin E."/>
            <person name="Murat C."/>
            <person name="Sun H."/>
            <person name="Tunlid A."/>
            <person name="Henrissat B."/>
            <person name="Grigoriev I.V."/>
            <person name="Hibbett D.S."/>
            <person name="Martin F."/>
            <person name="Nordberg H.P."/>
            <person name="Cantor M.N."/>
            <person name="Hua S.X."/>
        </authorList>
    </citation>
    <scope>NUCLEOTIDE SEQUENCE [LARGE SCALE GENOMIC DNA]</scope>
    <source>
        <strain evidence="9 10">MUT 4182</strain>
    </source>
</reference>
<evidence type="ECO:0000313" key="9">
    <source>
        <dbReference type="EMBL" id="KIO31190.1"/>
    </source>
</evidence>
<dbReference type="PANTHER" id="PTHR10978">
    <property type="entry name" value="SUCCINATE DEHYDROGENASE CYTOCHROME B560 SUBUNIT"/>
    <property type="match status" value="1"/>
</dbReference>
<evidence type="ECO:0000256" key="1">
    <source>
        <dbReference type="ARBA" id="ARBA00004370"/>
    </source>
</evidence>
<dbReference type="AlphaFoldDB" id="A0A0C3QH95"/>
<evidence type="ECO:0000256" key="6">
    <source>
        <dbReference type="ARBA" id="ARBA00023004"/>
    </source>
</evidence>
<protein>
    <recommendedName>
        <fullName evidence="11">Succinate dehydrogenase cytochrome b560 subunit</fullName>
    </recommendedName>
</protein>
<dbReference type="InterPro" id="IPR034804">
    <property type="entry name" value="SQR/QFR_C/D"/>
</dbReference>
<name>A0A0C3QH95_9AGAM</name>
<gene>
    <name evidence="9" type="ORF">M407DRAFT_241892</name>
</gene>